<dbReference type="Proteomes" id="UP000011087">
    <property type="component" value="Unassembled WGS sequence"/>
</dbReference>
<dbReference type="KEGG" id="gtt:GUITHDRAFT_132792"/>
<accession>L1K020</accession>
<protein>
    <recommendedName>
        <fullName evidence="13">MIR domain-containing protein</fullName>
    </recommendedName>
</protein>
<evidence type="ECO:0000313" key="14">
    <source>
        <dbReference type="EMBL" id="EKX53718.1"/>
    </source>
</evidence>
<evidence type="ECO:0000256" key="4">
    <source>
        <dbReference type="ARBA" id="ARBA00022737"/>
    </source>
</evidence>
<keyword evidence="9" id="KW-0407">Ion channel</keyword>
<dbReference type="InterPro" id="IPR035910">
    <property type="entry name" value="RyR/IP3R_RIH_dom_sf"/>
</dbReference>
<dbReference type="Pfam" id="PF02815">
    <property type="entry name" value="MIR"/>
    <property type="match status" value="1"/>
</dbReference>
<sequence>MKSAKQKSQYSGLLSGLEDHESDSLKFGDQIALIPEGQNAILMHSGSLKSRPLIQFFNQAVTMPTNMLDCRWRIFPKCQYEASKALKKIQKKRAWDEGKGLALPPRPGKFETVDDVASTFAAEHNLHNVEAVKEVVQSVAAMEEEKEANTAELTRRQGKIILFGDSIQLQHVASGLFLTVSKLRGFEKSTRALEMTDRGSDHAIFRVQPAFRTYGQGEPIGSGDLVVFVSEKKVFGTTMFFHVSSTIGQDLVLQDKLLDENQLSLSSDGRTGVEELCSSPTDVKMTMFRLIIFRQWDLPEEQEAFVYGEDVVCLYHKDFESYLEYDGHGISQPVFTESQRTSEKARKKSYWMWKLERTSLVSGGQKLYAMAQQFRMKHLPSGMYLCVSDDKTVGMTSDVNDENTLFTFKPFSKEETVQPVKAGSSVYLISRAHGWIIAEHSTMRPNDDEIAKRYRRRIAVRSLDQLPERDVLTLMRVNATMTSNVLKVSKTISVLKTLLYHRLARLPDFQGELQTTLPEELPGQAELVIKIYDDAHGLTQPHLLRLLLNATYDDDDNPMSRDGVPNRLLQKLLRETSCIETVMSILDETFKKGVHIRWLEAEDARFSRMVELMRLMYRLMKQVVKGDEKNSLVLMRYKKTIQSHLGRSLQCTGTLMEMYVGKRKLLMSITREELEMVFRLLEEEKNSQYLDLLLSICSHQDTPIPSNQLHVAHLLGENRTILPRTRITKTMGGRTKLEFSISDSRGSPLPWIDVSQLQSRGTFLHGRDLCSDILLASYMDLSPQQKMVRFFIRSTNLIGRVALGRNVPAINRMLNMPEFCFGYEDVLSVMEEESVPSLIRAQYSLLLLRLYIDREPRASEPEVLYTRMSRMIQERNSHSREEEGEGEEEEEGRRGSDRRGEEVKGEVETGRRLRDLSLYLLRMIETWRGEGIVCDMRDWSLDVATYGEIELLRSWIDTVDFLFDVGIVCSRRSAACDVSYAQRLLAGLHRLVHLPDSYEPPAASKETMMRCSLRSRALEVVHRLMSLKTNIRISFFVDRWEDFFLSTEEHGGASGGGAGGGGEDDSSYLLHQDGRDGRIKSLVQEMFDEQILGNEGNISDVYVEGSYNSDLFVKLMTDMLVFNDIKLSRQAVELLIRHIDQKVRFLQDMEQIQVLVYPEAARVYESAQLLVSDLVRLKDRLLADNEEALQQATLVIRTISAALIPQGARSASIVRKNQTILNNLDLDRHVIEILRLVSRSTRSSEPEEEEEKEEASSGQRELLQACCTFISLMVKEYPRAQVKVVEHVDLLVEQLGKKGINVADAIREVFSNNLPLCSEVPESLLRHLTSAIKTWGQEESWMRALEVFLLCDGVLIKRNQNLVSRLLLEEHESLLLLSCDLLADCLDKAERRRELEFHIQCLRILALCASGSNLKVQVKLMELVGLERVVRSIVELDEQLRAEGRSYDNQLYRLQESRTRVVTNVYLTCEDGRAKFAIQSCGCIMTADAEGRSLLATFMRLVEDVEKRLGAAGEEEQDKQDASCKLVESLAEALRWMITSSDVETGEARSEQLHPHIHPQLLSLRIKLVSLYQTFGPQLQESTESINALLVELNHLGVLGDLLVKAETGEASSEPHRTVEERFLHGLRSFKEGVRSVIGDDSSGFSSSLIREMSCLLTSLRGQDDDLSALREFCRLITDEDCESDLQHVGLQVLRAIVYLNPAKKSRREQEEEYARMKTFDDPSDAQNNVPEFLNLQLLVAQAGAVDAFLACFCQDDARIVRESLLLANSLLAGGNAMVQQLFSRYLASPSSQTFFLKLLDTFEHATMQIKERKKRSKKDKARKKLIESATVERREEDDNGYVVMTEVMKLMRRLCMGGNKMLQDILREQKLNRVSINFFEETVKYLIASELDINSLIASANVYEVEGIIRAFMMIADAMYGPNLDNQWELSTADFFDLVDRIFSRVFFETCSSSSQSPDRSPQAVRVRNLMRTRLKVAMSTCLNAFLEGVQDDVIPARMITTLQWSGIVQQTTHCYDMLQEKTGLSEAELVKEGISYFLVMSFLVAFDRTGVIRMAIKQTEKAGAFFRERMANIEIEREGRLERIFFQLPEECVAGGELDLSYMELFESIERGNPEKKSKSYIENMKKIIAREDFHQRIRDSLLFFTVTHWDLIKRATLVWVLLLHLLLVCSSYAPNDVLAGESAHDRYVEMKLNSTEYDRRFFEASGRVQVVVDYMCIVNLVLCSLRLFSFCTVTAPEIIREQRFRSSHLRHSTHIPSGYQKQNSGADLWQDQEDVFVDVFNAQQKAPARAPMEKLMAAEEQEDGERILKRRFRARKLLQGMLILVQSEKFLYEVAFFLFSLVAVVMDNTLFTTFSLLEVFLLESSRNVIDAMRFKSMAMLNTFFIGLVFLYAWMIFGILVFDDLHRDDKDNPICSNMFQCLVAYLFIAMRGDGIKDMTAAPSIPHNLVDSLSKPDVFLLRLLWDLTYQWLFIYVLLAIITGIVIDAFGSLRDKKQKEEEDLNSVCFVCNLDRFRIDQYGVGFVKHVKFEHNARWYLFFLMRVKHTPVTLLTSQERYVRSKVWPQVGKPRYDWLPKERTFSMPEEILEEKDRLEPRLAQLDSKLNAFENNLLQLMERVRERKEAGTDDILTLWSRTLSSASVRA</sequence>
<evidence type="ECO:0000313" key="16">
    <source>
        <dbReference type="Proteomes" id="UP000011087"/>
    </source>
</evidence>
<dbReference type="Pfam" id="PF08454">
    <property type="entry name" value="RIH_assoc"/>
    <property type="match status" value="1"/>
</dbReference>
<comment type="subcellular location">
    <subcellularLocation>
        <location evidence="1">Endomembrane system</location>
        <topology evidence="1">Multi-pass membrane protein</topology>
    </subcellularLocation>
</comment>
<keyword evidence="8" id="KW-1071">Ligand-gated ion channel</keyword>
<name>L1K020_GUITC</name>
<dbReference type="InterPro" id="IPR015925">
    <property type="entry name" value="Ryanodine_IP3_receptor"/>
</dbReference>
<feature type="region of interest" description="Disordered" evidence="11">
    <location>
        <begin position="874"/>
        <end position="906"/>
    </location>
</feature>
<keyword evidence="16" id="KW-1185">Reference proteome</keyword>
<dbReference type="SUPFAM" id="SSF82109">
    <property type="entry name" value="MIR domain"/>
    <property type="match status" value="1"/>
</dbReference>
<dbReference type="EMBL" id="JH992969">
    <property type="protein sequence ID" value="EKX53718.1"/>
    <property type="molecule type" value="Genomic_DNA"/>
</dbReference>
<dbReference type="STRING" id="905079.L1K020"/>
<feature type="transmembrane region" description="Helical" evidence="12">
    <location>
        <begin position="2333"/>
        <end position="2360"/>
    </location>
</feature>
<dbReference type="InterPro" id="IPR013662">
    <property type="entry name" value="RIH_assoc-dom"/>
</dbReference>
<dbReference type="InterPro" id="IPR036300">
    <property type="entry name" value="MIR_dom_sf"/>
</dbReference>
<dbReference type="Pfam" id="PF01365">
    <property type="entry name" value="RYDR_ITPR"/>
    <property type="match status" value="2"/>
</dbReference>
<reference evidence="16" key="2">
    <citation type="submission" date="2012-11" db="EMBL/GenBank/DDBJ databases">
        <authorList>
            <person name="Kuo A."/>
            <person name="Curtis B.A."/>
            <person name="Tanifuji G."/>
            <person name="Burki F."/>
            <person name="Gruber A."/>
            <person name="Irimia M."/>
            <person name="Maruyama S."/>
            <person name="Arias M.C."/>
            <person name="Ball S.G."/>
            <person name="Gile G.H."/>
            <person name="Hirakawa Y."/>
            <person name="Hopkins J.F."/>
            <person name="Rensing S.A."/>
            <person name="Schmutz J."/>
            <person name="Symeonidi A."/>
            <person name="Elias M."/>
            <person name="Eveleigh R.J."/>
            <person name="Herman E.K."/>
            <person name="Klute M.J."/>
            <person name="Nakayama T."/>
            <person name="Obornik M."/>
            <person name="Reyes-Prieto A."/>
            <person name="Armbrust E.V."/>
            <person name="Aves S.J."/>
            <person name="Beiko R.G."/>
            <person name="Coutinho P."/>
            <person name="Dacks J.B."/>
            <person name="Durnford D.G."/>
            <person name="Fast N.M."/>
            <person name="Green B.R."/>
            <person name="Grisdale C."/>
            <person name="Hempe F."/>
            <person name="Henrissat B."/>
            <person name="Hoppner M.P."/>
            <person name="Ishida K.-I."/>
            <person name="Kim E."/>
            <person name="Koreny L."/>
            <person name="Kroth P.G."/>
            <person name="Liu Y."/>
            <person name="Malik S.-B."/>
            <person name="Maier U.G."/>
            <person name="McRose D."/>
            <person name="Mock T."/>
            <person name="Neilson J.A."/>
            <person name="Onodera N.T."/>
            <person name="Poole A.M."/>
            <person name="Pritham E.J."/>
            <person name="Richards T.A."/>
            <person name="Rocap G."/>
            <person name="Roy S.W."/>
            <person name="Sarai C."/>
            <person name="Schaack S."/>
            <person name="Shirato S."/>
            <person name="Slamovits C.H."/>
            <person name="Spencer D.F."/>
            <person name="Suzuki S."/>
            <person name="Worden A.Z."/>
            <person name="Zauner S."/>
            <person name="Barry K."/>
            <person name="Bell C."/>
            <person name="Bharti A.K."/>
            <person name="Crow J.A."/>
            <person name="Grimwood J."/>
            <person name="Kramer R."/>
            <person name="Lindquist E."/>
            <person name="Lucas S."/>
            <person name="Salamov A."/>
            <person name="McFadden G.I."/>
            <person name="Lane C.E."/>
            <person name="Keeling P.J."/>
            <person name="Gray M.W."/>
            <person name="Grigoriev I.V."/>
            <person name="Archibald J.M."/>
        </authorList>
    </citation>
    <scope>NUCLEOTIDE SEQUENCE</scope>
    <source>
        <strain evidence="16">CCMP2712</strain>
    </source>
</reference>
<dbReference type="Pfam" id="PF08709">
    <property type="entry name" value="Ins145_P3_rec"/>
    <property type="match status" value="1"/>
</dbReference>
<keyword evidence="7 12" id="KW-0472">Membrane</keyword>
<dbReference type="GO" id="GO:0005262">
    <property type="term" value="F:calcium channel activity"/>
    <property type="evidence" value="ECO:0007669"/>
    <property type="project" value="InterPro"/>
</dbReference>
<dbReference type="SUPFAM" id="SSF100909">
    <property type="entry name" value="IP3 receptor type 1 binding core, domain 2"/>
    <property type="match status" value="2"/>
</dbReference>
<dbReference type="Gene3D" id="1.25.10.30">
    <property type="entry name" value="IP3 receptor type 1 binding core, RIH domain"/>
    <property type="match status" value="1"/>
</dbReference>
<evidence type="ECO:0000256" key="1">
    <source>
        <dbReference type="ARBA" id="ARBA00004127"/>
    </source>
</evidence>
<keyword evidence="4" id="KW-0677">Repeat</keyword>
<dbReference type="PROSITE" id="PS50919">
    <property type="entry name" value="MIR"/>
    <property type="match status" value="1"/>
</dbReference>
<feature type="coiled-coil region" evidence="10">
    <location>
        <begin position="2599"/>
        <end position="2626"/>
    </location>
</feature>
<dbReference type="GO" id="GO:0012505">
    <property type="term" value="C:endomembrane system"/>
    <property type="evidence" value="ECO:0007669"/>
    <property type="project" value="UniProtKB-SubCell"/>
</dbReference>
<proteinExistence type="predicted"/>
<evidence type="ECO:0000256" key="9">
    <source>
        <dbReference type="ARBA" id="ARBA00023303"/>
    </source>
</evidence>
<keyword evidence="6" id="KW-0406">Ion transport</keyword>
<evidence type="ECO:0000256" key="6">
    <source>
        <dbReference type="ARBA" id="ARBA00023065"/>
    </source>
</evidence>
<feature type="transmembrane region" description="Helical" evidence="12">
    <location>
        <begin position="2380"/>
        <end position="2404"/>
    </location>
</feature>
<evidence type="ECO:0000313" key="15">
    <source>
        <dbReference type="EnsemblProtists" id="EKX53718"/>
    </source>
</evidence>
<organism evidence="14">
    <name type="scientific">Guillardia theta (strain CCMP2712)</name>
    <name type="common">Cryptophyte</name>
    <dbReference type="NCBI Taxonomy" id="905079"/>
    <lineage>
        <taxon>Eukaryota</taxon>
        <taxon>Cryptophyceae</taxon>
        <taxon>Pyrenomonadales</taxon>
        <taxon>Geminigeraceae</taxon>
        <taxon>Guillardia</taxon>
    </lineage>
</organism>
<evidence type="ECO:0000259" key="13">
    <source>
        <dbReference type="PROSITE" id="PS50919"/>
    </source>
</evidence>
<dbReference type="PaxDb" id="55529-EKX53718"/>
<dbReference type="HOGENOM" id="CLU_227629_0_0_1"/>
<reference evidence="15" key="3">
    <citation type="submission" date="2016-03" db="UniProtKB">
        <authorList>
            <consortium name="EnsemblProtists"/>
        </authorList>
    </citation>
    <scope>IDENTIFICATION</scope>
</reference>
<dbReference type="Gene3D" id="2.80.10.50">
    <property type="match status" value="2"/>
</dbReference>
<feature type="transmembrane region" description="Helical" evidence="12">
    <location>
        <begin position="2470"/>
        <end position="2490"/>
    </location>
</feature>
<dbReference type="InterPro" id="IPR016093">
    <property type="entry name" value="MIR_motif"/>
</dbReference>
<evidence type="ECO:0000256" key="2">
    <source>
        <dbReference type="ARBA" id="ARBA00022448"/>
    </source>
</evidence>
<feature type="domain" description="MIR" evidence="13">
    <location>
        <begin position="158"/>
        <end position="210"/>
    </location>
</feature>
<dbReference type="PANTHER" id="PTHR13715:SF99">
    <property type="entry name" value="INOSITOL 1,4,5-TRISPHOSPHATE RECEPTOR-LIKE PROTEIN A"/>
    <property type="match status" value="1"/>
</dbReference>
<dbReference type="InterPro" id="IPR014821">
    <property type="entry name" value="Ins145_P3_rcpt"/>
</dbReference>
<feature type="compositionally biased region" description="Basic and acidic residues" evidence="11">
    <location>
        <begin position="891"/>
        <end position="906"/>
    </location>
</feature>
<evidence type="ECO:0000256" key="8">
    <source>
        <dbReference type="ARBA" id="ARBA00023286"/>
    </source>
</evidence>
<dbReference type="OrthoDB" id="300855at2759"/>
<keyword evidence="5 12" id="KW-1133">Transmembrane helix</keyword>
<reference evidence="14 16" key="1">
    <citation type="journal article" date="2012" name="Nature">
        <title>Algal genomes reveal evolutionary mosaicism and the fate of nucleomorphs.</title>
        <authorList>
            <consortium name="DOE Joint Genome Institute"/>
            <person name="Curtis B.A."/>
            <person name="Tanifuji G."/>
            <person name="Burki F."/>
            <person name="Gruber A."/>
            <person name="Irimia M."/>
            <person name="Maruyama S."/>
            <person name="Arias M.C."/>
            <person name="Ball S.G."/>
            <person name="Gile G.H."/>
            <person name="Hirakawa Y."/>
            <person name="Hopkins J.F."/>
            <person name="Kuo A."/>
            <person name="Rensing S.A."/>
            <person name="Schmutz J."/>
            <person name="Symeonidi A."/>
            <person name="Elias M."/>
            <person name="Eveleigh R.J."/>
            <person name="Herman E.K."/>
            <person name="Klute M.J."/>
            <person name="Nakayama T."/>
            <person name="Obornik M."/>
            <person name="Reyes-Prieto A."/>
            <person name="Armbrust E.V."/>
            <person name="Aves S.J."/>
            <person name="Beiko R.G."/>
            <person name="Coutinho P."/>
            <person name="Dacks J.B."/>
            <person name="Durnford D.G."/>
            <person name="Fast N.M."/>
            <person name="Green B.R."/>
            <person name="Grisdale C.J."/>
            <person name="Hempel F."/>
            <person name="Henrissat B."/>
            <person name="Hoppner M.P."/>
            <person name="Ishida K."/>
            <person name="Kim E."/>
            <person name="Koreny L."/>
            <person name="Kroth P.G."/>
            <person name="Liu Y."/>
            <person name="Malik S.B."/>
            <person name="Maier U.G."/>
            <person name="McRose D."/>
            <person name="Mock T."/>
            <person name="Neilson J.A."/>
            <person name="Onodera N.T."/>
            <person name="Poole A.M."/>
            <person name="Pritham E.J."/>
            <person name="Richards T.A."/>
            <person name="Rocap G."/>
            <person name="Roy S.W."/>
            <person name="Sarai C."/>
            <person name="Schaack S."/>
            <person name="Shirato S."/>
            <person name="Slamovits C.H."/>
            <person name="Spencer D.F."/>
            <person name="Suzuki S."/>
            <person name="Worden A.Z."/>
            <person name="Zauner S."/>
            <person name="Barry K."/>
            <person name="Bell C."/>
            <person name="Bharti A.K."/>
            <person name="Crow J.A."/>
            <person name="Grimwood J."/>
            <person name="Kramer R."/>
            <person name="Lindquist E."/>
            <person name="Lucas S."/>
            <person name="Salamov A."/>
            <person name="McFadden G.I."/>
            <person name="Lane C.E."/>
            <person name="Keeling P.J."/>
            <person name="Gray M.W."/>
            <person name="Grigoriev I.V."/>
            <person name="Archibald J.M."/>
        </authorList>
    </citation>
    <scope>NUCLEOTIDE SEQUENCE</scope>
    <source>
        <strain evidence="14 16">CCMP2712</strain>
    </source>
</reference>
<dbReference type="InterPro" id="IPR000699">
    <property type="entry name" value="RIH_dom"/>
</dbReference>
<dbReference type="RefSeq" id="XP_005840698.1">
    <property type="nucleotide sequence ID" value="XM_005840641.1"/>
</dbReference>
<evidence type="ECO:0000256" key="3">
    <source>
        <dbReference type="ARBA" id="ARBA00022692"/>
    </source>
</evidence>
<dbReference type="GO" id="GO:0016020">
    <property type="term" value="C:membrane"/>
    <property type="evidence" value="ECO:0007669"/>
    <property type="project" value="InterPro"/>
</dbReference>
<evidence type="ECO:0000256" key="7">
    <source>
        <dbReference type="ARBA" id="ARBA00023136"/>
    </source>
</evidence>
<keyword evidence="10" id="KW-0175">Coiled coil</keyword>
<dbReference type="eggNOG" id="KOG3533">
    <property type="taxonomic scope" value="Eukaryota"/>
</dbReference>
<evidence type="ECO:0000256" key="10">
    <source>
        <dbReference type="SAM" id="Coils"/>
    </source>
</evidence>
<evidence type="ECO:0000256" key="12">
    <source>
        <dbReference type="SAM" id="Phobius"/>
    </source>
</evidence>
<dbReference type="CDD" id="cd23280">
    <property type="entry name" value="beta-trefoil_MIR_itr-1-like"/>
    <property type="match status" value="1"/>
</dbReference>
<dbReference type="OMA" id="GSWLYIM"/>
<dbReference type="PANTHER" id="PTHR13715">
    <property type="entry name" value="RYANODINE RECEPTOR AND IP3 RECEPTOR"/>
    <property type="match status" value="1"/>
</dbReference>
<keyword evidence="2" id="KW-0813">Transport</keyword>
<keyword evidence="3 12" id="KW-0812">Transmembrane</keyword>
<dbReference type="EnsemblProtists" id="EKX53718">
    <property type="protein sequence ID" value="EKX53718"/>
    <property type="gene ID" value="GUITHDRAFT_132792"/>
</dbReference>
<gene>
    <name evidence="14" type="ORF">GUITHDRAFT_132792</name>
</gene>
<evidence type="ECO:0000256" key="11">
    <source>
        <dbReference type="SAM" id="MobiDB-lite"/>
    </source>
</evidence>
<evidence type="ECO:0000256" key="5">
    <source>
        <dbReference type="ARBA" id="ARBA00022989"/>
    </source>
</evidence>
<dbReference type="GeneID" id="17310537"/>
<dbReference type="eggNOG" id="KOG2243">
    <property type="taxonomic scope" value="Eukaryota"/>
</dbReference>